<feature type="transmembrane region" description="Helical" evidence="6">
    <location>
        <begin position="234"/>
        <end position="267"/>
    </location>
</feature>
<evidence type="ECO:0000256" key="5">
    <source>
        <dbReference type="ARBA" id="ARBA00023136"/>
    </source>
</evidence>
<feature type="transmembrane region" description="Helical" evidence="6">
    <location>
        <begin position="63"/>
        <end position="89"/>
    </location>
</feature>
<evidence type="ECO:0000256" key="2">
    <source>
        <dbReference type="ARBA" id="ARBA00009773"/>
    </source>
</evidence>
<organism evidence="7">
    <name type="scientific">Leptolyngbya boryana CZ1</name>
    <dbReference type="NCBI Taxonomy" id="3060204"/>
    <lineage>
        <taxon>Bacteria</taxon>
        <taxon>Bacillati</taxon>
        <taxon>Cyanobacteriota</taxon>
        <taxon>Cyanophyceae</taxon>
        <taxon>Leptolyngbyales</taxon>
        <taxon>Leptolyngbyaceae</taxon>
        <taxon>Leptolyngbya group</taxon>
        <taxon>Leptolyngbya</taxon>
    </lineage>
</organism>
<comment type="subcellular location">
    <subcellularLocation>
        <location evidence="1">Membrane</location>
        <topology evidence="1">Multi-pass membrane protein</topology>
    </subcellularLocation>
</comment>
<keyword evidence="5 6" id="KW-0472">Membrane</keyword>
<gene>
    <name evidence="7" type="ORF">Q2T42_24705</name>
</gene>
<dbReference type="Pfam" id="PF01594">
    <property type="entry name" value="AI-2E_transport"/>
    <property type="match status" value="1"/>
</dbReference>
<keyword evidence="4 6" id="KW-1133">Transmembrane helix</keyword>
<dbReference type="PANTHER" id="PTHR21716">
    <property type="entry name" value="TRANSMEMBRANE PROTEIN"/>
    <property type="match status" value="1"/>
</dbReference>
<feature type="transmembrane region" description="Helical" evidence="6">
    <location>
        <begin position="314"/>
        <end position="334"/>
    </location>
</feature>
<name>A0AA97AV62_LEPBY</name>
<dbReference type="EMBL" id="CP130144">
    <property type="protein sequence ID" value="WNZ44996.1"/>
    <property type="molecule type" value="Genomic_DNA"/>
</dbReference>
<dbReference type="AlphaFoldDB" id="A0AA97AV62"/>
<dbReference type="GO" id="GO:0016020">
    <property type="term" value="C:membrane"/>
    <property type="evidence" value="ECO:0007669"/>
    <property type="project" value="UniProtKB-SubCell"/>
</dbReference>
<proteinExistence type="inferred from homology"/>
<dbReference type="GO" id="GO:0055085">
    <property type="term" value="P:transmembrane transport"/>
    <property type="evidence" value="ECO:0007669"/>
    <property type="project" value="TreeGrafter"/>
</dbReference>
<evidence type="ECO:0000256" key="3">
    <source>
        <dbReference type="ARBA" id="ARBA00022692"/>
    </source>
</evidence>
<dbReference type="InterPro" id="IPR002549">
    <property type="entry name" value="AI-2E-like"/>
</dbReference>
<dbReference type="PANTHER" id="PTHR21716:SF66">
    <property type="entry name" value="TRANSPORT PROTEIN SLL0063-RELATED"/>
    <property type="match status" value="1"/>
</dbReference>
<comment type="similarity">
    <text evidence="2">Belongs to the autoinducer-2 exporter (AI-2E) (TC 2.A.86) family.</text>
</comment>
<accession>A0AA97AV62</accession>
<reference evidence="7" key="2">
    <citation type="submission" date="2023-07" db="EMBL/GenBank/DDBJ databases">
        <authorList>
            <person name="Bai X.-H."/>
            <person name="Wang H.-H."/>
            <person name="Wang J."/>
            <person name="Ma M.-Y."/>
            <person name="Hu H.-H."/>
            <person name="Song Z.-L."/>
            <person name="Ma H.-G."/>
            <person name="Fan Y."/>
            <person name="Du C.-Y."/>
            <person name="Xu J.-C."/>
        </authorList>
    </citation>
    <scope>NUCLEOTIDE SEQUENCE</scope>
    <source>
        <strain evidence="7">CZ1</strain>
    </source>
</reference>
<feature type="transmembrane region" description="Helical" evidence="6">
    <location>
        <begin position="156"/>
        <end position="174"/>
    </location>
</feature>
<evidence type="ECO:0000313" key="7">
    <source>
        <dbReference type="EMBL" id="WNZ44996.1"/>
    </source>
</evidence>
<evidence type="ECO:0000256" key="1">
    <source>
        <dbReference type="ARBA" id="ARBA00004141"/>
    </source>
</evidence>
<feature type="transmembrane region" description="Helical" evidence="6">
    <location>
        <begin position="12"/>
        <end position="29"/>
    </location>
</feature>
<sequence length="381" mass="41308">MDRFFSPIQQFLITWLLILVSGWLTLNALTYFGELISVLVTAGLIAFLLNYPVARLRKFMPKALAAGVVYLFAGLILTVVAVTIAPPIIQQTQQLTANLPNLIASGQQQLEDFQTWGESRHLGFDLSFLEQQLSVQLQGQAKTIASTGIGLVLNTFNWVLDLILILVISFYLVLDGAKIWGGITGIFSQPIQESLTNSMRDSLQRFASGQLLLGLFMAIALSLAFWWLKVPFFLVFAVFIGVMEVIPFIGASLGIATVGILVAFIDWWMAIEVLGTAIAIQQVKDNAIAPRILGGLTGLSPVIILTSLLVGARVAGLLGVILAIPLTSVVKTIVEILMNPDLPPQAGSIFSEAVENSILEPMLSVDPDIEPNVTVIVKDSH</sequence>
<keyword evidence="3 6" id="KW-0812">Transmembrane</keyword>
<feature type="transmembrane region" description="Helical" evidence="6">
    <location>
        <begin position="35"/>
        <end position="51"/>
    </location>
</feature>
<reference evidence="7" key="1">
    <citation type="journal article" date="2023" name="Plants (Basel)">
        <title>Genomic Analysis of Leptolyngbya boryana CZ1 Reveals Efficient Carbon Fixation Modules.</title>
        <authorList>
            <person name="Bai X."/>
            <person name="Wang H."/>
            <person name="Cheng W."/>
            <person name="Wang J."/>
            <person name="Ma M."/>
            <person name="Hu H."/>
            <person name="Song Z."/>
            <person name="Ma H."/>
            <person name="Fan Y."/>
            <person name="Du C."/>
            <person name="Xu J."/>
        </authorList>
    </citation>
    <scope>NUCLEOTIDE SEQUENCE</scope>
    <source>
        <strain evidence="7">CZ1</strain>
    </source>
</reference>
<dbReference type="RefSeq" id="WP_190652204.1">
    <property type="nucleotide sequence ID" value="NZ_CP130144.1"/>
</dbReference>
<protein>
    <submittedName>
        <fullName evidence="7">AI-2E family transporter</fullName>
    </submittedName>
</protein>
<feature type="transmembrane region" description="Helical" evidence="6">
    <location>
        <begin position="288"/>
        <end position="308"/>
    </location>
</feature>
<feature type="transmembrane region" description="Helical" evidence="6">
    <location>
        <begin position="206"/>
        <end position="228"/>
    </location>
</feature>
<evidence type="ECO:0000256" key="4">
    <source>
        <dbReference type="ARBA" id="ARBA00022989"/>
    </source>
</evidence>
<evidence type="ECO:0000256" key="6">
    <source>
        <dbReference type="SAM" id="Phobius"/>
    </source>
</evidence>